<organism evidence="1">
    <name type="scientific">freshwater metagenome</name>
    <dbReference type="NCBI Taxonomy" id="449393"/>
    <lineage>
        <taxon>unclassified sequences</taxon>
        <taxon>metagenomes</taxon>
        <taxon>ecological metagenomes</taxon>
    </lineage>
</organism>
<dbReference type="EMBL" id="CAEZSB010000118">
    <property type="protein sequence ID" value="CAB4539959.1"/>
    <property type="molecule type" value="Genomic_DNA"/>
</dbReference>
<gene>
    <name evidence="1" type="ORF">UFOPK1395_00990</name>
</gene>
<evidence type="ECO:0000313" key="1">
    <source>
        <dbReference type="EMBL" id="CAB4539959.1"/>
    </source>
</evidence>
<name>A0A6J6BNI5_9ZZZZ</name>
<sequence>MAERICADSGVRPEGILLFPDWPGSYTQTSAWPRFSLRKVVSAVTAAERSCTTTASAKEPSAAAAADSHPVSISIKPAMLPRMETPRESRSRADAPSRFCDVNFIASSFASIALRSRSAARSASTNSLTLNLAESS</sequence>
<dbReference type="AlphaFoldDB" id="A0A6J6BNI5"/>
<accession>A0A6J6BNI5</accession>
<reference evidence="1" key="1">
    <citation type="submission" date="2020-05" db="EMBL/GenBank/DDBJ databases">
        <authorList>
            <person name="Chiriac C."/>
            <person name="Salcher M."/>
            <person name="Ghai R."/>
            <person name="Kavagutti S V."/>
        </authorList>
    </citation>
    <scope>NUCLEOTIDE SEQUENCE</scope>
</reference>
<proteinExistence type="predicted"/>
<protein>
    <submittedName>
        <fullName evidence="1">Unannotated protein</fullName>
    </submittedName>
</protein>